<keyword evidence="2" id="KW-1185">Reference proteome</keyword>
<sequence>MPNPGISASPAVHLCYYHSLADSNILRQICLGLEEQGVPCRLQPCSHDDSALAYARAAAARSALQTGLGVNVNGEVVLTHQQYPADRALRRCSPGSSSAQWRNIGANAGQLVKVIPFSEAQ</sequence>
<organism evidence="1 2">
    <name type="scientific">Kluyvera genomosp. 2</name>
    <dbReference type="NCBI Taxonomy" id="2774054"/>
    <lineage>
        <taxon>Bacteria</taxon>
        <taxon>Pseudomonadati</taxon>
        <taxon>Pseudomonadota</taxon>
        <taxon>Gammaproteobacteria</taxon>
        <taxon>Enterobacterales</taxon>
        <taxon>Enterobacteriaceae</taxon>
        <taxon>Kluyvera</taxon>
    </lineage>
</organism>
<dbReference type="Pfam" id="PF02288">
    <property type="entry name" value="Dehydratase_MU"/>
    <property type="match status" value="1"/>
</dbReference>
<dbReference type="Gene3D" id="3.40.50.10150">
    <property type="entry name" value="B12-dependent dehydatase associated subunit"/>
    <property type="match status" value="1"/>
</dbReference>
<dbReference type="RefSeq" id="WP_106928713.1">
    <property type="nucleotide sequence ID" value="NZ_CABMMU010000014.1"/>
</dbReference>
<reference evidence="1 2" key="1">
    <citation type="submission" date="2018-03" db="EMBL/GenBank/DDBJ databases">
        <title>First report of an OXA-48+CTX-M-M-producing Kluyvera ascorbata clone recovered from patients admitted in a University Hospital in Madrid, Spain.</title>
        <authorList>
            <person name="Hernandez-Garcia M."/>
            <person name="Leon-Sampedro R."/>
            <person name="Perez-Viso B."/>
            <person name="Morosini M.I."/>
            <person name="Lopez-Fresnena N."/>
            <person name="Coque T.M."/>
            <person name="Bonten M."/>
            <person name="Malhotra-Kumar S."/>
            <person name="Ruiz-Garbajosa P."/>
            <person name="Canton R."/>
        </authorList>
    </citation>
    <scope>NUCLEOTIDE SEQUENCE [LARGE SCALE GENOMIC DNA]</scope>
    <source>
        <strain evidence="1 2">KA2</strain>
    </source>
</reference>
<gene>
    <name evidence="1" type="ORF">C8256_16810</name>
</gene>
<protein>
    <recommendedName>
        <fullName evidence="3">Glycerol dehydratase reactivase beta/small subunit family protein</fullName>
    </recommendedName>
</protein>
<dbReference type="InterPro" id="IPR009192">
    <property type="entry name" value="Diol/glycerol_deHydtase_re_ssu"/>
</dbReference>
<dbReference type="Proteomes" id="UP000240892">
    <property type="component" value="Unassembled WGS sequence"/>
</dbReference>
<evidence type="ECO:0000313" key="2">
    <source>
        <dbReference type="Proteomes" id="UP000240892"/>
    </source>
</evidence>
<proteinExistence type="predicted"/>
<comment type="caution">
    <text evidence="1">The sequence shown here is derived from an EMBL/GenBank/DDBJ whole genome shotgun (WGS) entry which is preliminary data.</text>
</comment>
<evidence type="ECO:0000313" key="1">
    <source>
        <dbReference type="EMBL" id="PSR45604.1"/>
    </source>
</evidence>
<name>A0A2T2XZ75_9ENTR</name>
<dbReference type="InterPro" id="IPR003208">
    <property type="entry name" value="Dehydtase/Dehydtase_re"/>
</dbReference>
<dbReference type="EMBL" id="PYHO01000014">
    <property type="protein sequence ID" value="PSR45604.1"/>
    <property type="molecule type" value="Genomic_DNA"/>
</dbReference>
<evidence type="ECO:0008006" key="3">
    <source>
        <dbReference type="Google" id="ProtNLM"/>
    </source>
</evidence>
<dbReference type="PIRSF" id="PIRSF011503">
    <property type="entry name" value="DdrB_PduH"/>
    <property type="match status" value="1"/>
</dbReference>
<dbReference type="SUPFAM" id="SSF52968">
    <property type="entry name" value="B12-dependent dehydatase associated subunit"/>
    <property type="match status" value="1"/>
</dbReference>
<dbReference type="AlphaFoldDB" id="A0A2T2XZ75"/>
<dbReference type="InterPro" id="IPR010254">
    <property type="entry name" value="B12-dep_deHydtase_bsu"/>
</dbReference>
<accession>A0A2T2XZ75</accession>